<evidence type="ECO:0008006" key="6">
    <source>
        <dbReference type="Google" id="ProtNLM"/>
    </source>
</evidence>
<feature type="repeat" description="PPR" evidence="3">
    <location>
        <begin position="334"/>
        <end position="362"/>
    </location>
</feature>
<comment type="caution">
    <text evidence="4">The sequence shown here is derived from an EMBL/GenBank/DDBJ whole genome shotgun (WGS) entry which is preliminary data.</text>
</comment>
<dbReference type="InterPro" id="IPR002885">
    <property type="entry name" value="PPR_rpt"/>
</dbReference>
<dbReference type="InterPro" id="IPR011990">
    <property type="entry name" value="TPR-like_helical_dom_sf"/>
</dbReference>
<dbReference type="Gene3D" id="1.25.40.10">
    <property type="entry name" value="Tetratricopeptide repeat domain"/>
    <property type="match status" value="4"/>
</dbReference>
<feature type="repeat" description="PPR" evidence="3">
    <location>
        <begin position="264"/>
        <end position="298"/>
    </location>
</feature>
<sequence>MKKNVVGALFSFGETKLFPHKMGVRVLQAVSIHHSFDLFSVNLHTSVSHKGRSYFPPKPIIFDFNSINKVEDVICIFRDMLRRRPLPYVIHFNKSLTSVVKMKQYSIALLLFDEMRQLGVPAHDYTMNIAINCYCLLNRVDFGFSILCNFFKCGIQPNVTTFNTLIKGLFLEDRVFEAEKLFKKLLRERLCEPNEITFLIVVNGLCKAGHTLTAFDLVMLLEKGRSKPNVRVYTTLIDSLCKDRMVNDALYLLSNMIKEGTSPDIITYNSMIKGLCDSGRFGEVKDLLKEMVTHKISPDLFTFNTLVDAFCKEGRVEDAEDMLEIMNQRSISPNVVTYNALIDGYCLRGEMDKARKIFHTIL</sequence>
<evidence type="ECO:0000313" key="5">
    <source>
        <dbReference type="Proteomes" id="UP001634393"/>
    </source>
</evidence>
<dbReference type="EMBL" id="JBJXBP010000001">
    <property type="protein sequence ID" value="KAL3850015.1"/>
    <property type="molecule type" value="Genomic_DNA"/>
</dbReference>
<proteinExistence type="inferred from homology"/>
<reference evidence="4 5" key="1">
    <citation type="submission" date="2024-12" db="EMBL/GenBank/DDBJ databases">
        <title>The unique morphological basis and parallel evolutionary history of personate flowers in Penstemon.</title>
        <authorList>
            <person name="Depatie T.H."/>
            <person name="Wessinger C.A."/>
        </authorList>
    </citation>
    <scope>NUCLEOTIDE SEQUENCE [LARGE SCALE GENOMIC DNA]</scope>
    <source>
        <strain evidence="4">WTNN_2</strain>
        <tissue evidence="4">Leaf</tissue>
    </source>
</reference>
<evidence type="ECO:0000313" key="4">
    <source>
        <dbReference type="EMBL" id="KAL3850015.1"/>
    </source>
</evidence>
<organism evidence="4 5">
    <name type="scientific">Penstemon smallii</name>
    <dbReference type="NCBI Taxonomy" id="265156"/>
    <lineage>
        <taxon>Eukaryota</taxon>
        <taxon>Viridiplantae</taxon>
        <taxon>Streptophyta</taxon>
        <taxon>Embryophyta</taxon>
        <taxon>Tracheophyta</taxon>
        <taxon>Spermatophyta</taxon>
        <taxon>Magnoliopsida</taxon>
        <taxon>eudicotyledons</taxon>
        <taxon>Gunneridae</taxon>
        <taxon>Pentapetalae</taxon>
        <taxon>asterids</taxon>
        <taxon>lamiids</taxon>
        <taxon>Lamiales</taxon>
        <taxon>Plantaginaceae</taxon>
        <taxon>Cheloneae</taxon>
        <taxon>Penstemon</taxon>
    </lineage>
</organism>
<evidence type="ECO:0000256" key="2">
    <source>
        <dbReference type="ARBA" id="ARBA00022737"/>
    </source>
</evidence>
<dbReference type="PROSITE" id="PS51375">
    <property type="entry name" value="PPR"/>
    <property type="match status" value="5"/>
</dbReference>
<name>A0ABD3UP13_9LAMI</name>
<feature type="repeat" description="PPR" evidence="3">
    <location>
        <begin position="299"/>
        <end position="333"/>
    </location>
</feature>
<dbReference type="NCBIfam" id="TIGR00756">
    <property type="entry name" value="PPR"/>
    <property type="match status" value="5"/>
</dbReference>
<keyword evidence="5" id="KW-1185">Reference proteome</keyword>
<accession>A0ABD3UP13</accession>
<dbReference type="AlphaFoldDB" id="A0ABD3UP13"/>
<comment type="similarity">
    <text evidence="1">Belongs to the PPR family. P subfamily.</text>
</comment>
<dbReference type="PANTHER" id="PTHR47941">
    <property type="entry name" value="PENTATRICOPEPTIDE REPEAT-CONTAINING PROTEIN 3, MITOCHONDRIAL"/>
    <property type="match status" value="1"/>
</dbReference>
<dbReference type="Pfam" id="PF13041">
    <property type="entry name" value="PPR_2"/>
    <property type="match status" value="3"/>
</dbReference>
<evidence type="ECO:0000256" key="3">
    <source>
        <dbReference type="PROSITE-ProRule" id="PRU00708"/>
    </source>
</evidence>
<keyword evidence="2" id="KW-0677">Repeat</keyword>
<evidence type="ECO:0000256" key="1">
    <source>
        <dbReference type="ARBA" id="ARBA00007626"/>
    </source>
</evidence>
<feature type="repeat" description="PPR" evidence="3">
    <location>
        <begin position="229"/>
        <end position="263"/>
    </location>
</feature>
<dbReference type="Proteomes" id="UP001634393">
    <property type="component" value="Unassembled WGS sequence"/>
</dbReference>
<protein>
    <recommendedName>
        <fullName evidence="6">Pentatricopeptide repeat-containing protein</fullName>
    </recommendedName>
</protein>
<gene>
    <name evidence="4" type="ORF">ACJIZ3_011897</name>
</gene>
<feature type="repeat" description="PPR" evidence="3">
    <location>
        <begin position="158"/>
        <end position="193"/>
    </location>
</feature>